<dbReference type="Proteomes" id="UP001057580">
    <property type="component" value="Chromosome"/>
</dbReference>
<dbReference type="Pfam" id="PF01226">
    <property type="entry name" value="Form_Nir_trans"/>
    <property type="match status" value="1"/>
</dbReference>
<sequence length="323" mass="34692">MADDSGESTPDMVREAVDRSRSGAPAAGTVVRDRFSTDEVFQRIVAAADEEITATRRELFFSGLAAGFAVTITFLMYASGTAATGGDPILSQVLYPLGFIYIILGGYQLYTENTLPPVALVLERLVSLPKLLGKWLTVLVGNFAGGALGAVAVATTGVFSSSTARVAVDIALAGVRTPWTTLFFKAMFAGLIVAGVVWVDYASRETTSRLLVVYLAFFAIPFANLYHVVVSFTEVVYLVVLGELALATGLVEFVLPVLLGNTVGGVALVTAVNYFQTTKDRLKSARFKGPERQLSVREWFLGSLVGRSYVPVTEEDSEGRPYE</sequence>
<dbReference type="GO" id="GO:0005886">
    <property type="term" value="C:plasma membrane"/>
    <property type="evidence" value="ECO:0007669"/>
    <property type="project" value="TreeGrafter"/>
</dbReference>
<feature type="transmembrane region" description="Helical" evidence="6">
    <location>
        <begin position="59"/>
        <end position="77"/>
    </location>
</feature>
<dbReference type="PANTHER" id="PTHR30520:SF2">
    <property type="entry name" value="INNER MEMBRANE PROTEIN YFDC"/>
    <property type="match status" value="1"/>
</dbReference>
<feature type="transmembrane region" description="Helical" evidence="6">
    <location>
        <begin position="253"/>
        <end position="275"/>
    </location>
</feature>
<feature type="transmembrane region" description="Helical" evidence="6">
    <location>
        <begin position="89"/>
        <end position="110"/>
    </location>
</feature>
<feature type="transmembrane region" description="Helical" evidence="6">
    <location>
        <begin position="211"/>
        <end position="233"/>
    </location>
</feature>
<keyword evidence="2 6" id="KW-0812">Transmembrane</keyword>
<reference evidence="7" key="1">
    <citation type="submission" date="2022-09" db="EMBL/GenBank/DDBJ databases">
        <title>Diverse halophilic archaea isolated from saline environments.</title>
        <authorList>
            <person name="Cui H.-L."/>
        </authorList>
    </citation>
    <scope>NUCLEOTIDE SEQUENCE</scope>
    <source>
        <strain evidence="7">ZS-35-S2</strain>
    </source>
</reference>
<proteinExistence type="predicted"/>
<keyword evidence="4 6" id="KW-0472">Membrane</keyword>
<name>A0A9E7R0N4_9EURY</name>
<keyword evidence="3 6" id="KW-1133">Transmembrane helix</keyword>
<feature type="transmembrane region" description="Helical" evidence="6">
    <location>
        <begin position="131"/>
        <end position="159"/>
    </location>
</feature>
<dbReference type="InterPro" id="IPR023271">
    <property type="entry name" value="Aquaporin-like"/>
</dbReference>
<dbReference type="AlphaFoldDB" id="A0A9E7R0N4"/>
<accession>A0A9E7R0N4</accession>
<dbReference type="EMBL" id="CP104003">
    <property type="protein sequence ID" value="UWM53489.1"/>
    <property type="molecule type" value="Genomic_DNA"/>
</dbReference>
<dbReference type="Gene3D" id="1.20.1080.10">
    <property type="entry name" value="Glycerol uptake facilitator protein"/>
    <property type="match status" value="1"/>
</dbReference>
<evidence type="ECO:0000256" key="2">
    <source>
        <dbReference type="ARBA" id="ARBA00022692"/>
    </source>
</evidence>
<evidence type="ECO:0000313" key="8">
    <source>
        <dbReference type="Proteomes" id="UP001057580"/>
    </source>
</evidence>
<evidence type="ECO:0000313" key="7">
    <source>
        <dbReference type="EMBL" id="UWM53489.1"/>
    </source>
</evidence>
<feature type="transmembrane region" description="Helical" evidence="6">
    <location>
        <begin position="179"/>
        <end position="199"/>
    </location>
</feature>
<comment type="subcellular location">
    <subcellularLocation>
        <location evidence="1">Membrane</location>
        <topology evidence="1">Multi-pass membrane protein</topology>
    </subcellularLocation>
</comment>
<dbReference type="PANTHER" id="PTHR30520">
    <property type="entry name" value="FORMATE TRANSPORTER-RELATED"/>
    <property type="match status" value="1"/>
</dbReference>
<evidence type="ECO:0000256" key="6">
    <source>
        <dbReference type="SAM" id="Phobius"/>
    </source>
</evidence>
<keyword evidence="8" id="KW-1185">Reference proteome</keyword>
<dbReference type="GO" id="GO:0015499">
    <property type="term" value="F:formate transmembrane transporter activity"/>
    <property type="evidence" value="ECO:0007669"/>
    <property type="project" value="TreeGrafter"/>
</dbReference>
<organism evidence="7 8">
    <name type="scientific">Salinirubellus salinus</name>
    <dbReference type="NCBI Taxonomy" id="1364945"/>
    <lineage>
        <taxon>Archaea</taxon>
        <taxon>Methanobacteriati</taxon>
        <taxon>Methanobacteriota</taxon>
        <taxon>Stenosarchaea group</taxon>
        <taxon>Halobacteria</taxon>
        <taxon>Halobacteriales</taxon>
        <taxon>Natronomonadaceae</taxon>
        <taxon>Salinirubellus</taxon>
    </lineage>
</organism>
<gene>
    <name evidence="7" type="ORF">N0B31_15240</name>
</gene>
<dbReference type="InterPro" id="IPR000292">
    <property type="entry name" value="For/NO2_transpt"/>
</dbReference>
<dbReference type="KEGG" id="ssai:N0B31_15240"/>
<evidence type="ECO:0000256" key="1">
    <source>
        <dbReference type="ARBA" id="ARBA00004141"/>
    </source>
</evidence>
<evidence type="ECO:0000256" key="4">
    <source>
        <dbReference type="ARBA" id="ARBA00023136"/>
    </source>
</evidence>
<feature type="region of interest" description="Disordered" evidence="5">
    <location>
        <begin position="1"/>
        <end position="25"/>
    </location>
</feature>
<evidence type="ECO:0000256" key="5">
    <source>
        <dbReference type="SAM" id="MobiDB-lite"/>
    </source>
</evidence>
<feature type="compositionally biased region" description="Basic and acidic residues" evidence="5">
    <location>
        <begin position="12"/>
        <end position="21"/>
    </location>
</feature>
<evidence type="ECO:0000256" key="3">
    <source>
        <dbReference type="ARBA" id="ARBA00022989"/>
    </source>
</evidence>
<protein>
    <submittedName>
        <fullName evidence="7">Formate/nitrite transporter family protein</fullName>
    </submittedName>
</protein>